<dbReference type="Proteomes" id="UP000266568">
    <property type="component" value="Unassembled WGS sequence"/>
</dbReference>
<feature type="signal peptide" evidence="1">
    <location>
        <begin position="1"/>
        <end position="23"/>
    </location>
</feature>
<evidence type="ECO:0000313" key="3">
    <source>
        <dbReference type="Proteomes" id="UP000266568"/>
    </source>
</evidence>
<evidence type="ECO:0000256" key="1">
    <source>
        <dbReference type="SAM" id="SignalP"/>
    </source>
</evidence>
<gene>
    <name evidence="2" type="ORF">DFR49_3407</name>
</gene>
<organism evidence="2 3">
    <name type="scientific">Hephaestia caeni</name>
    <dbReference type="NCBI Taxonomy" id="645617"/>
    <lineage>
        <taxon>Bacteria</taxon>
        <taxon>Pseudomonadati</taxon>
        <taxon>Pseudomonadota</taxon>
        <taxon>Alphaproteobacteria</taxon>
        <taxon>Sphingomonadales</taxon>
        <taxon>Sphingomonadaceae</taxon>
        <taxon>Hephaestia</taxon>
    </lineage>
</organism>
<reference evidence="2 3" key="1">
    <citation type="submission" date="2018-08" db="EMBL/GenBank/DDBJ databases">
        <title>Genomic Encyclopedia of Type Strains, Phase IV (KMG-IV): sequencing the most valuable type-strain genomes for metagenomic binning, comparative biology and taxonomic classification.</title>
        <authorList>
            <person name="Goeker M."/>
        </authorList>
    </citation>
    <scope>NUCLEOTIDE SEQUENCE [LARGE SCALE GENOMIC DNA]</scope>
    <source>
        <strain evidence="2 3">DSM 25527</strain>
    </source>
</reference>
<name>A0A397NVV0_9SPHN</name>
<dbReference type="RefSeq" id="WP_119036819.1">
    <property type="nucleotide sequence ID" value="NZ_QXDC01000004.1"/>
</dbReference>
<evidence type="ECO:0000313" key="2">
    <source>
        <dbReference type="EMBL" id="RIA37521.1"/>
    </source>
</evidence>
<comment type="caution">
    <text evidence="2">The sequence shown here is derived from an EMBL/GenBank/DDBJ whole genome shotgun (WGS) entry which is preliminary data.</text>
</comment>
<proteinExistence type="predicted"/>
<feature type="chain" id="PRO_5017175699" evidence="1">
    <location>
        <begin position="24"/>
        <end position="793"/>
    </location>
</feature>
<dbReference type="OrthoDB" id="7052005at2"/>
<protein>
    <submittedName>
        <fullName evidence="2">Uncharacterized protein</fullName>
    </submittedName>
</protein>
<dbReference type="AlphaFoldDB" id="A0A397NVV0"/>
<dbReference type="EMBL" id="QXDC01000004">
    <property type="protein sequence ID" value="RIA37521.1"/>
    <property type="molecule type" value="Genomic_DNA"/>
</dbReference>
<keyword evidence="1" id="KW-0732">Signal</keyword>
<accession>A0A397NVV0</accession>
<keyword evidence="3" id="KW-1185">Reference proteome</keyword>
<sequence length="793" mass="83331">MMLRLFCCSLLLGLAAAPAPARAASSPFDLAGPGLQVAVRHGGRTLPIARVPNLAESDRISIKLDLPERQGARMLLVAAFLRGATNPPPKDWFFKSKTWKKGGTELSLTVPAGARQLVLFLAPDDNSDYDAIVEAVRDRPGTFVRASQELNQASLDRGRLDTFLRHIHRLEGSDPDRIATISPVLTQSLSVKLKTECLDQPTDLQAACLTQDREALLLADTHTSALAETLAGAPTDLAYRISSTRQAGYGYYSPYIGVVRDIARLFGAFQSTQLQYIPALSRIDDDRVTLLLNAAPSFGRPASVMVVALPAIEPPRVPPLRHSATQGALCAAPGTVLPIEGAPLVYATRYAQNMRLRVVRESGASLDLPVTADPTRGGYVLAAPAATWRGLGDTITGTLHGDWGFVPFDGPTFSLANPEAAAWHTVSRDAAVLPVGRDNALDLVGGAPACVDRITLADGRVLTWKPTGGDRLTVTVPVPPAAPDALTLLVHPKGGGEAVSVALATTTEQLRLDRLTLRARDSEADLTGIGLDKVTAVTLGGLALRPGAIVRADGTDRLTLTAADPEKLAALDPGHRETATVTLADGRKRPLPVVVAAPRPAATLLGLTATPAVTQHQLQIAIADKKVVPLGAALTFSFRAAPTTRLTGRETIEIATADGRLSARIAPGAGYAVQNDTIGVVKADLAATLGASAYGPIRFRILQDGVAGAWAPLATLVRLPTLDALQCDDQACHLTGSDLYLLAAVATTADFAGAVAVPDGFTGTMIAVPRPADGRLFLRLRDDAGAIATVTIR</sequence>